<name>A0A9N7ULP8_PLEPL</name>
<sequence>MNKFCPHMQRTQQQTPSRCQDGFQNIQASRHMPGWMGGLSALINKQRALDGKHGAMKHRVTRSSRGAAVGVIDMDMFESRCLRQSQNCGEAASIFQFRAQHGPAWFRQGKVLRCLSACRLELGMIQTECRDHIGPSC</sequence>
<organism evidence="1 2">
    <name type="scientific">Pleuronectes platessa</name>
    <name type="common">European plaice</name>
    <dbReference type="NCBI Taxonomy" id="8262"/>
    <lineage>
        <taxon>Eukaryota</taxon>
        <taxon>Metazoa</taxon>
        <taxon>Chordata</taxon>
        <taxon>Craniata</taxon>
        <taxon>Vertebrata</taxon>
        <taxon>Euteleostomi</taxon>
        <taxon>Actinopterygii</taxon>
        <taxon>Neopterygii</taxon>
        <taxon>Teleostei</taxon>
        <taxon>Neoteleostei</taxon>
        <taxon>Acanthomorphata</taxon>
        <taxon>Carangaria</taxon>
        <taxon>Pleuronectiformes</taxon>
        <taxon>Pleuronectoidei</taxon>
        <taxon>Pleuronectidae</taxon>
        <taxon>Pleuronectes</taxon>
    </lineage>
</organism>
<accession>A0A9N7ULP8</accession>
<reference evidence="1" key="1">
    <citation type="submission" date="2020-03" db="EMBL/GenBank/DDBJ databases">
        <authorList>
            <person name="Weist P."/>
        </authorList>
    </citation>
    <scope>NUCLEOTIDE SEQUENCE</scope>
</reference>
<evidence type="ECO:0000313" key="1">
    <source>
        <dbReference type="EMBL" id="CAB1432757.1"/>
    </source>
</evidence>
<evidence type="ECO:0000313" key="2">
    <source>
        <dbReference type="Proteomes" id="UP001153269"/>
    </source>
</evidence>
<dbReference type="Proteomes" id="UP001153269">
    <property type="component" value="Unassembled WGS sequence"/>
</dbReference>
<proteinExistence type="predicted"/>
<dbReference type="AlphaFoldDB" id="A0A9N7ULP8"/>
<protein>
    <submittedName>
        <fullName evidence="1">Uncharacterized protein</fullName>
    </submittedName>
</protein>
<gene>
    <name evidence="1" type="ORF">PLEPLA_LOCUS20843</name>
</gene>
<comment type="caution">
    <text evidence="1">The sequence shown here is derived from an EMBL/GenBank/DDBJ whole genome shotgun (WGS) entry which is preliminary data.</text>
</comment>
<keyword evidence="2" id="KW-1185">Reference proteome</keyword>
<dbReference type="EMBL" id="CADEAL010001472">
    <property type="protein sequence ID" value="CAB1432757.1"/>
    <property type="molecule type" value="Genomic_DNA"/>
</dbReference>